<evidence type="ECO:0000313" key="9">
    <source>
        <dbReference type="EMBL" id="MBB2994084.1"/>
    </source>
</evidence>
<feature type="transmembrane region" description="Helical" evidence="7">
    <location>
        <begin position="217"/>
        <end position="241"/>
    </location>
</feature>
<dbReference type="Proteomes" id="UP000523000">
    <property type="component" value="Unassembled WGS sequence"/>
</dbReference>
<proteinExistence type="inferred from homology"/>
<evidence type="ECO:0000256" key="3">
    <source>
        <dbReference type="ARBA" id="ARBA00022475"/>
    </source>
</evidence>
<dbReference type="AlphaFoldDB" id="A0A839QH69"/>
<dbReference type="InterPro" id="IPR044049">
    <property type="entry name" value="EccD_transm"/>
</dbReference>
<dbReference type="GO" id="GO:0005886">
    <property type="term" value="C:plasma membrane"/>
    <property type="evidence" value="ECO:0007669"/>
    <property type="project" value="UniProtKB-SubCell"/>
</dbReference>
<feature type="transmembrane region" description="Helical" evidence="7">
    <location>
        <begin position="190"/>
        <end position="210"/>
    </location>
</feature>
<protein>
    <submittedName>
        <fullName evidence="9">Type VII secretion integral membrane protein EccD</fullName>
    </submittedName>
</protein>
<feature type="transmembrane region" description="Helical" evidence="7">
    <location>
        <begin position="166"/>
        <end position="184"/>
    </location>
</feature>
<feature type="transmembrane region" description="Helical" evidence="7">
    <location>
        <begin position="386"/>
        <end position="405"/>
    </location>
</feature>
<dbReference type="Pfam" id="PF19053">
    <property type="entry name" value="EccD"/>
    <property type="match status" value="1"/>
</dbReference>
<keyword evidence="3" id="KW-1003">Cell membrane</keyword>
<sequence>MPQPYTRVTLLGRQRHVDLLLPSGAPVGALMPQILDLLGDRPDGRVGTKVLLAADGTPVPTSQSLAGAGVLDGAWLTLANHYDAPPPAVAYDISDTVVEESADPAGRWNRIQLITASGVFAVLALWIGMELLFGSVAAESRWWIYPVVGGALLALGSSIASAHKPVAATVLTAGWGAALLGLLHTDTGTGPRLLLAAAATTVFIATLATVSSRPRSLLLAAAVTGSLSGIWAAAVPFAAWASSSPGTGSLAAVGGLAAICSVLVMGLLPSIALSVSGLATLDDSRAAGAVIWRRDALAALHSAHSGLTLSTVASALSAAAGMWLLSTDAAAPAWSLPLLLALVLATLLRSSAFPMAIERHALHGACAVGTLGGVLALSRLNPDLRALVGAGVLVLALLIGLGLAVRLPAHTGARIRQVAERVETVAVLATVPLIAGYFGVYSQMLATF</sequence>
<dbReference type="InterPro" id="IPR006707">
    <property type="entry name" value="T7SS_EccD"/>
</dbReference>
<name>A0A839QH69_9MICC</name>
<feature type="transmembrane region" description="Helical" evidence="7">
    <location>
        <begin position="142"/>
        <end position="159"/>
    </location>
</feature>
<feature type="domain" description="EccD-like transmembrane" evidence="8">
    <location>
        <begin position="119"/>
        <end position="444"/>
    </location>
</feature>
<dbReference type="Pfam" id="PF08817">
    <property type="entry name" value="YukD"/>
    <property type="match status" value="1"/>
</dbReference>
<comment type="caution">
    <text evidence="9">The sequence shown here is derived from an EMBL/GenBank/DDBJ whole genome shotgun (WGS) entry which is preliminary data.</text>
</comment>
<evidence type="ECO:0000256" key="1">
    <source>
        <dbReference type="ARBA" id="ARBA00004651"/>
    </source>
</evidence>
<feature type="transmembrane region" description="Helical" evidence="7">
    <location>
        <begin position="113"/>
        <end position="136"/>
    </location>
</feature>
<feature type="transmembrane region" description="Helical" evidence="7">
    <location>
        <begin position="425"/>
        <end position="446"/>
    </location>
</feature>
<evidence type="ECO:0000256" key="5">
    <source>
        <dbReference type="ARBA" id="ARBA00022989"/>
    </source>
</evidence>
<feature type="transmembrane region" description="Helical" evidence="7">
    <location>
        <begin position="360"/>
        <end position="380"/>
    </location>
</feature>
<reference evidence="9 10" key="1">
    <citation type="submission" date="2020-08" db="EMBL/GenBank/DDBJ databases">
        <title>Sequencing the genomes of 1000 actinobacteria strains.</title>
        <authorList>
            <person name="Klenk H.-P."/>
        </authorList>
    </citation>
    <scope>NUCLEOTIDE SEQUENCE [LARGE SCALE GENOMIC DNA]</scope>
    <source>
        <strain evidence="9 10">DSM 22826</strain>
    </source>
</reference>
<keyword evidence="4 7" id="KW-0812">Transmembrane</keyword>
<gene>
    <name evidence="9" type="ORF">E9229_000275</name>
</gene>
<evidence type="ECO:0000256" key="2">
    <source>
        <dbReference type="ARBA" id="ARBA00006162"/>
    </source>
</evidence>
<dbReference type="Gene3D" id="3.10.20.90">
    <property type="entry name" value="Phosphatidylinositol 3-kinase Catalytic Subunit, Chain A, domain 1"/>
    <property type="match status" value="1"/>
</dbReference>
<evidence type="ECO:0000256" key="7">
    <source>
        <dbReference type="SAM" id="Phobius"/>
    </source>
</evidence>
<feature type="transmembrane region" description="Helical" evidence="7">
    <location>
        <begin position="302"/>
        <end position="325"/>
    </location>
</feature>
<comment type="subcellular location">
    <subcellularLocation>
        <location evidence="1">Cell membrane</location>
        <topology evidence="1">Multi-pass membrane protein</topology>
    </subcellularLocation>
</comment>
<keyword evidence="5 7" id="KW-1133">Transmembrane helix</keyword>
<dbReference type="RefSeq" id="WP_183509458.1">
    <property type="nucleotide sequence ID" value="NZ_BAABGK010000106.1"/>
</dbReference>
<dbReference type="NCBIfam" id="TIGR03920">
    <property type="entry name" value="T7SS_EccD"/>
    <property type="match status" value="1"/>
</dbReference>
<comment type="similarity">
    <text evidence="2">Belongs to the EccD/Snm4 family.</text>
</comment>
<keyword evidence="10" id="KW-1185">Reference proteome</keyword>
<dbReference type="InterPro" id="IPR024962">
    <property type="entry name" value="YukD-like"/>
</dbReference>
<organism evidence="9 10">
    <name type="scientific">Paeniglutamicibacter cryotolerans</name>
    <dbReference type="NCBI Taxonomy" id="670079"/>
    <lineage>
        <taxon>Bacteria</taxon>
        <taxon>Bacillati</taxon>
        <taxon>Actinomycetota</taxon>
        <taxon>Actinomycetes</taxon>
        <taxon>Micrococcales</taxon>
        <taxon>Micrococcaceae</taxon>
        <taxon>Paeniglutamicibacter</taxon>
    </lineage>
</organism>
<evidence type="ECO:0000256" key="4">
    <source>
        <dbReference type="ARBA" id="ARBA00022692"/>
    </source>
</evidence>
<feature type="transmembrane region" description="Helical" evidence="7">
    <location>
        <begin position="253"/>
        <end position="281"/>
    </location>
</feature>
<dbReference type="EMBL" id="JACHVS010000001">
    <property type="protein sequence ID" value="MBB2994084.1"/>
    <property type="molecule type" value="Genomic_DNA"/>
</dbReference>
<evidence type="ECO:0000259" key="8">
    <source>
        <dbReference type="Pfam" id="PF19053"/>
    </source>
</evidence>
<evidence type="ECO:0000256" key="6">
    <source>
        <dbReference type="ARBA" id="ARBA00023136"/>
    </source>
</evidence>
<accession>A0A839QH69</accession>
<feature type="transmembrane region" description="Helical" evidence="7">
    <location>
        <begin position="331"/>
        <end position="348"/>
    </location>
</feature>
<evidence type="ECO:0000313" key="10">
    <source>
        <dbReference type="Proteomes" id="UP000523000"/>
    </source>
</evidence>
<keyword evidence="6 7" id="KW-0472">Membrane</keyword>